<keyword evidence="2" id="KW-1185">Reference proteome</keyword>
<comment type="caution">
    <text evidence="1">The sequence shown here is derived from an EMBL/GenBank/DDBJ whole genome shotgun (WGS) entry which is preliminary data.</text>
</comment>
<protein>
    <submittedName>
        <fullName evidence="1">Uncharacterized protein</fullName>
    </submittedName>
</protein>
<dbReference type="RefSeq" id="WP_377282000.1">
    <property type="nucleotide sequence ID" value="NZ_JBHRSI010000005.1"/>
</dbReference>
<dbReference type="EMBL" id="JBHUEY010000006">
    <property type="protein sequence ID" value="MFD1785043.1"/>
    <property type="molecule type" value="Genomic_DNA"/>
</dbReference>
<sequence length="71" mass="7931">MARQAYPGVANPVSEFEKLRPLVAELRRMQTRCPPFGRDYHAIAVALDGLETAAFHFTRQPRFFGDGGAHS</sequence>
<proteinExistence type="predicted"/>
<evidence type="ECO:0000313" key="2">
    <source>
        <dbReference type="Proteomes" id="UP001597237"/>
    </source>
</evidence>
<organism evidence="1 2">
    <name type="scientific">Phenylobacterium terrae</name>
    <dbReference type="NCBI Taxonomy" id="2665495"/>
    <lineage>
        <taxon>Bacteria</taxon>
        <taxon>Pseudomonadati</taxon>
        <taxon>Pseudomonadota</taxon>
        <taxon>Alphaproteobacteria</taxon>
        <taxon>Caulobacterales</taxon>
        <taxon>Caulobacteraceae</taxon>
        <taxon>Phenylobacterium</taxon>
    </lineage>
</organism>
<name>A0ABW4N4N5_9CAUL</name>
<reference evidence="2" key="1">
    <citation type="journal article" date="2019" name="Int. J. Syst. Evol. Microbiol.">
        <title>The Global Catalogue of Microorganisms (GCM) 10K type strain sequencing project: providing services to taxonomists for standard genome sequencing and annotation.</title>
        <authorList>
            <consortium name="The Broad Institute Genomics Platform"/>
            <consortium name="The Broad Institute Genome Sequencing Center for Infectious Disease"/>
            <person name="Wu L."/>
            <person name="Ma J."/>
        </authorList>
    </citation>
    <scope>NUCLEOTIDE SEQUENCE [LARGE SCALE GENOMIC DNA]</scope>
    <source>
        <strain evidence="2">DFY28</strain>
    </source>
</reference>
<evidence type="ECO:0000313" key="1">
    <source>
        <dbReference type="EMBL" id="MFD1785043.1"/>
    </source>
</evidence>
<accession>A0ABW4N4N5</accession>
<gene>
    <name evidence="1" type="ORF">ACFSC0_16695</name>
</gene>
<dbReference type="Proteomes" id="UP001597237">
    <property type="component" value="Unassembled WGS sequence"/>
</dbReference>